<dbReference type="AlphaFoldDB" id="A0A8H7BB39"/>
<dbReference type="Proteomes" id="UP000596902">
    <property type="component" value="Unassembled WGS sequence"/>
</dbReference>
<reference evidence="1" key="2">
    <citation type="submission" date="2020-08" db="EMBL/GenBank/DDBJ databases">
        <title>Draft Genome Sequence of Cumin Blight Pathogen Alternaria burnsii.</title>
        <authorList>
            <person name="Feng Z."/>
        </authorList>
    </citation>
    <scope>NUCLEOTIDE SEQUENCE</scope>
    <source>
        <strain evidence="1">CBS107.38</strain>
    </source>
</reference>
<reference evidence="1" key="1">
    <citation type="submission" date="2020-01" db="EMBL/GenBank/DDBJ databases">
        <authorList>
            <person name="Feng Z.H.Z."/>
        </authorList>
    </citation>
    <scope>NUCLEOTIDE SEQUENCE</scope>
    <source>
        <strain evidence="1">CBS107.38</strain>
    </source>
</reference>
<proteinExistence type="predicted"/>
<protein>
    <submittedName>
        <fullName evidence="1">Uncharacterized protein</fullName>
    </submittedName>
</protein>
<accession>A0A8H7BB39</accession>
<comment type="caution">
    <text evidence="1">The sequence shown here is derived from an EMBL/GenBank/DDBJ whole genome shotgun (WGS) entry which is preliminary data.</text>
</comment>
<evidence type="ECO:0000313" key="1">
    <source>
        <dbReference type="EMBL" id="KAF7681050.1"/>
    </source>
</evidence>
<keyword evidence="2" id="KW-1185">Reference proteome</keyword>
<dbReference type="EMBL" id="JAAABM010000001">
    <property type="protein sequence ID" value="KAF7681050.1"/>
    <property type="molecule type" value="Genomic_DNA"/>
</dbReference>
<name>A0A8H7BB39_9PLEO</name>
<sequence length="140" mass="15872">MENQNLSRPFLIEFNGQFVVNPRMDDNMAFDGRVPASVGDRSNAAVFELSEGYLRKVGGQGPPMHFGRFVVEPLAFMPMPVYWIPEQSMVQPCNYTGEENSPRIFESRGFHIGVLPGDENLVRAMPPHMFPGSEMKVHWQ</sequence>
<organism evidence="1 2">
    <name type="scientific">Alternaria burnsii</name>
    <dbReference type="NCBI Taxonomy" id="1187904"/>
    <lineage>
        <taxon>Eukaryota</taxon>
        <taxon>Fungi</taxon>
        <taxon>Dikarya</taxon>
        <taxon>Ascomycota</taxon>
        <taxon>Pezizomycotina</taxon>
        <taxon>Dothideomycetes</taxon>
        <taxon>Pleosporomycetidae</taxon>
        <taxon>Pleosporales</taxon>
        <taxon>Pleosporineae</taxon>
        <taxon>Pleosporaceae</taxon>
        <taxon>Alternaria</taxon>
        <taxon>Alternaria sect. Alternaria</taxon>
    </lineage>
</organism>
<dbReference type="GeneID" id="62198251"/>
<evidence type="ECO:0000313" key="2">
    <source>
        <dbReference type="Proteomes" id="UP000596902"/>
    </source>
</evidence>
<gene>
    <name evidence="1" type="ORF">GT037_000026</name>
</gene>
<dbReference type="RefSeq" id="XP_038790929.1">
    <property type="nucleotide sequence ID" value="XM_038925073.1"/>
</dbReference>